<protein>
    <submittedName>
        <fullName evidence="1">F-box domain-containing protein</fullName>
    </submittedName>
</protein>
<dbReference type="SUPFAM" id="SSF52047">
    <property type="entry name" value="RNI-like"/>
    <property type="match status" value="1"/>
</dbReference>
<organism evidence="1 2">
    <name type="scientific">Favolaschia claudopus</name>
    <dbReference type="NCBI Taxonomy" id="2862362"/>
    <lineage>
        <taxon>Eukaryota</taxon>
        <taxon>Fungi</taxon>
        <taxon>Dikarya</taxon>
        <taxon>Basidiomycota</taxon>
        <taxon>Agaricomycotina</taxon>
        <taxon>Agaricomycetes</taxon>
        <taxon>Agaricomycetidae</taxon>
        <taxon>Agaricales</taxon>
        <taxon>Marasmiineae</taxon>
        <taxon>Mycenaceae</taxon>
        <taxon>Favolaschia</taxon>
    </lineage>
</organism>
<proteinExistence type="predicted"/>
<evidence type="ECO:0000313" key="1">
    <source>
        <dbReference type="EMBL" id="KAK7055862.1"/>
    </source>
</evidence>
<accession>A0AAW0DSV6</accession>
<gene>
    <name evidence="1" type="ORF">R3P38DRAFT_1369975</name>
</gene>
<reference evidence="1 2" key="1">
    <citation type="journal article" date="2024" name="J Genomics">
        <title>Draft genome sequencing and assembly of Favolaschia claudopus CIRM-BRFM 2984 isolated from oak limbs.</title>
        <authorList>
            <person name="Navarro D."/>
            <person name="Drula E."/>
            <person name="Chaduli D."/>
            <person name="Cazenave R."/>
            <person name="Ahrendt S."/>
            <person name="Wang J."/>
            <person name="Lipzen A."/>
            <person name="Daum C."/>
            <person name="Barry K."/>
            <person name="Grigoriev I.V."/>
            <person name="Favel A."/>
            <person name="Rosso M.N."/>
            <person name="Martin F."/>
        </authorList>
    </citation>
    <scope>NUCLEOTIDE SEQUENCE [LARGE SCALE GENOMIC DNA]</scope>
    <source>
        <strain evidence="1 2">CIRM-BRFM 2984</strain>
    </source>
</reference>
<dbReference type="Gene3D" id="3.80.10.10">
    <property type="entry name" value="Ribonuclease Inhibitor"/>
    <property type="match status" value="1"/>
</dbReference>
<dbReference type="AlphaFoldDB" id="A0AAW0DSV6"/>
<sequence>MLQADGQIVDNSIDAQLEDLGHATDLEDSLAESKSQRAAAQGRNSRTDTSKYPVLTLPNEITIEMFLQFLPTYPLCSEMTGLYSPTLLTHICSQWRTIALSIHQLWRAIYLPRSHVGIDHLLDVWLTRSGSCPLSLNVVLPFEEYMTAHWSNALSNLISQRTRWEHLTVTVGGSGPGSSAHLSLLNGPMPVLHHLRLDFLDMITVLQVKSAPLLCSVILSHDACMGATVELPWRQLTSLAMYWCYLDEFSTTLQRASNLVHCKLFISNRDMSINALPEISLPHLDSLVLDVNIGVADDRTIRSLITPALRHLEVSERSLGENHLETLSFFISNSTCKLDRLRIMYDDGGVSIPLERYRSVVPTVTCISASKVGAETSTLGA</sequence>
<evidence type="ECO:0000313" key="2">
    <source>
        <dbReference type="Proteomes" id="UP001362999"/>
    </source>
</evidence>
<comment type="caution">
    <text evidence="1">The sequence shown here is derived from an EMBL/GenBank/DDBJ whole genome shotgun (WGS) entry which is preliminary data.</text>
</comment>
<dbReference type="InterPro" id="IPR032675">
    <property type="entry name" value="LRR_dom_sf"/>
</dbReference>
<dbReference type="EMBL" id="JAWWNJ010000005">
    <property type="protein sequence ID" value="KAK7055862.1"/>
    <property type="molecule type" value="Genomic_DNA"/>
</dbReference>
<dbReference type="Proteomes" id="UP001362999">
    <property type="component" value="Unassembled WGS sequence"/>
</dbReference>
<keyword evidence="2" id="KW-1185">Reference proteome</keyword>
<name>A0AAW0DSV6_9AGAR</name>